<accession>A0A1M4SP08</accession>
<dbReference type="Gene3D" id="1.10.10.10">
    <property type="entry name" value="Winged helix-like DNA-binding domain superfamily/Winged helix DNA-binding domain"/>
    <property type="match status" value="1"/>
</dbReference>
<dbReference type="SMART" id="SM00448">
    <property type="entry name" value="REC"/>
    <property type="match status" value="1"/>
</dbReference>
<keyword evidence="13" id="KW-1185">Reference proteome</keyword>
<dbReference type="RefSeq" id="WP_072892274.1">
    <property type="nucleotide sequence ID" value="NZ_FQVM01000001.1"/>
</dbReference>
<dbReference type="InterPro" id="IPR011006">
    <property type="entry name" value="CheY-like_superfamily"/>
</dbReference>
<evidence type="ECO:0000256" key="3">
    <source>
        <dbReference type="ARBA" id="ARBA00023012"/>
    </source>
</evidence>
<dbReference type="CDD" id="cd17574">
    <property type="entry name" value="REC_OmpR"/>
    <property type="match status" value="1"/>
</dbReference>
<dbReference type="Proteomes" id="UP000184035">
    <property type="component" value="Unassembled WGS sequence"/>
</dbReference>
<evidence type="ECO:0000256" key="7">
    <source>
        <dbReference type="ARBA" id="ARBA00024867"/>
    </source>
</evidence>
<dbReference type="SMART" id="SM00862">
    <property type="entry name" value="Trans_reg_C"/>
    <property type="match status" value="1"/>
</dbReference>
<dbReference type="GO" id="GO:0000976">
    <property type="term" value="F:transcription cis-regulatory region binding"/>
    <property type="evidence" value="ECO:0007669"/>
    <property type="project" value="TreeGrafter"/>
</dbReference>
<dbReference type="GO" id="GO:0000156">
    <property type="term" value="F:phosphorelay response regulator activity"/>
    <property type="evidence" value="ECO:0007669"/>
    <property type="project" value="TreeGrafter"/>
</dbReference>
<feature type="DNA-binding region" description="OmpR/PhoB-type" evidence="9">
    <location>
        <begin position="134"/>
        <end position="231"/>
    </location>
</feature>
<dbReference type="OrthoDB" id="9790442at2"/>
<evidence type="ECO:0000313" key="12">
    <source>
        <dbReference type="EMBL" id="SHE33918.1"/>
    </source>
</evidence>
<dbReference type="GO" id="GO:0006355">
    <property type="term" value="P:regulation of DNA-templated transcription"/>
    <property type="evidence" value="ECO:0007669"/>
    <property type="project" value="InterPro"/>
</dbReference>
<evidence type="ECO:0000256" key="8">
    <source>
        <dbReference type="PROSITE-ProRule" id="PRU00169"/>
    </source>
</evidence>
<dbReference type="PANTHER" id="PTHR48111:SF40">
    <property type="entry name" value="PHOSPHATE REGULON TRANSCRIPTIONAL REGULATORY PROTEIN PHOB"/>
    <property type="match status" value="1"/>
</dbReference>
<evidence type="ECO:0000256" key="1">
    <source>
        <dbReference type="ARBA" id="ARBA00018672"/>
    </source>
</evidence>
<evidence type="ECO:0000256" key="5">
    <source>
        <dbReference type="ARBA" id="ARBA00023125"/>
    </source>
</evidence>
<dbReference type="InterPro" id="IPR036388">
    <property type="entry name" value="WH-like_DNA-bd_sf"/>
</dbReference>
<dbReference type="InterPro" id="IPR001789">
    <property type="entry name" value="Sig_transdc_resp-reg_receiver"/>
</dbReference>
<dbReference type="AlphaFoldDB" id="A0A1M4SP08"/>
<evidence type="ECO:0000256" key="9">
    <source>
        <dbReference type="PROSITE-ProRule" id="PRU01091"/>
    </source>
</evidence>
<dbReference type="SUPFAM" id="SSF46894">
    <property type="entry name" value="C-terminal effector domain of the bipartite response regulators"/>
    <property type="match status" value="1"/>
</dbReference>
<dbReference type="SUPFAM" id="SSF52172">
    <property type="entry name" value="CheY-like"/>
    <property type="match status" value="1"/>
</dbReference>
<dbReference type="PROSITE" id="PS51755">
    <property type="entry name" value="OMPR_PHOB"/>
    <property type="match status" value="1"/>
</dbReference>
<dbReference type="FunFam" id="3.40.50.2300:FF:000001">
    <property type="entry name" value="DNA-binding response regulator PhoB"/>
    <property type="match status" value="1"/>
</dbReference>
<evidence type="ECO:0000256" key="4">
    <source>
        <dbReference type="ARBA" id="ARBA00023015"/>
    </source>
</evidence>
<dbReference type="GO" id="GO:0032993">
    <property type="term" value="C:protein-DNA complex"/>
    <property type="evidence" value="ECO:0007669"/>
    <property type="project" value="TreeGrafter"/>
</dbReference>
<sequence>MNKRILVIEDDESIREMITFALEIEGFKVQSVDCGEKGIIKFRDFKPNLILLDLMLPDINGFKVCKIIHEEKDIPIIMVTAKNDVVDKVLGLEIGADDYITKPFHVKEVIARVNKSLERVEKIQNKTLKEDKKENFIKIGEETYIDTAGRMVIKFNKEISFRPKEYDLLYLLAVNKGRVFSREQLLNKIWGYDYFGELRTVDVHIRRIRAKLEDDKNKYIETIFGIGYKLK</sequence>
<dbReference type="Gene3D" id="3.40.50.2300">
    <property type="match status" value="1"/>
</dbReference>
<dbReference type="STRING" id="1533.SAMN05443638_101110"/>
<feature type="modified residue" description="4-aspartylphosphate" evidence="8">
    <location>
        <position position="53"/>
    </location>
</feature>
<name>A0A1M4SP08_9CLOT</name>
<comment type="function">
    <text evidence="7">May play the central regulatory role in sporulation. It may be an element of the effector pathway responsible for the activation of sporulation genes in response to nutritional stress. Spo0A may act in concert with spo0H (a sigma factor) to control the expression of some genes that are critical to the sporulation process.</text>
</comment>
<dbReference type="PROSITE" id="PS50110">
    <property type="entry name" value="RESPONSE_REGULATORY"/>
    <property type="match status" value="1"/>
</dbReference>
<evidence type="ECO:0000256" key="2">
    <source>
        <dbReference type="ARBA" id="ARBA00022553"/>
    </source>
</evidence>
<feature type="domain" description="OmpR/PhoB-type" evidence="11">
    <location>
        <begin position="134"/>
        <end position="231"/>
    </location>
</feature>
<dbReference type="PANTHER" id="PTHR48111">
    <property type="entry name" value="REGULATOR OF RPOS"/>
    <property type="match status" value="1"/>
</dbReference>
<dbReference type="CDD" id="cd00383">
    <property type="entry name" value="trans_reg_C"/>
    <property type="match status" value="1"/>
</dbReference>
<protein>
    <recommendedName>
        <fullName evidence="1">Stage 0 sporulation protein A homolog</fullName>
    </recommendedName>
</protein>
<dbReference type="InterPro" id="IPR001867">
    <property type="entry name" value="OmpR/PhoB-type_DNA-bd"/>
</dbReference>
<gene>
    <name evidence="12" type="ORF">SAMN05443638_101110</name>
</gene>
<evidence type="ECO:0000256" key="6">
    <source>
        <dbReference type="ARBA" id="ARBA00023163"/>
    </source>
</evidence>
<keyword evidence="5 9" id="KW-0238">DNA-binding</keyword>
<organism evidence="12 13">
    <name type="scientific">Clostridium fallax</name>
    <dbReference type="NCBI Taxonomy" id="1533"/>
    <lineage>
        <taxon>Bacteria</taxon>
        <taxon>Bacillati</taxon>
        <taxon>Bacillota</taxon>
        <taxon>Clostridia</taxon>
        <taxon>Eubacteriales</taxon>
        <taxon>Clostridiaceae</taxon>
        <taxon>Clostridium</taxon>
    </lineage>
</organism>
<feature type="domain" description="Response regulatory" evidence="10">
    <location>
        <begin position="4"/>
        <end position="117"/>
    </location>
</feature>
<keyword evidence="3" id="KW-0902">Two-component regulatory system</keyword>
<dbReference type="Pfam" id="PF00072">
    <property type="entry name" value="Response_reg"/>
    <property type="match status" value="1"/>
</dbReference>
<evidence type="ECO:0000259" key="11">
    <source>
        <dbReference type="PROSITE" id="PS51755"/>
    </source>
</evidence>
<proteinExistence type="predicted"/>
<dbReference type="InterPro" id="IPR016032">
    <property type="entry name" value="Sig_transdc_resp-reg_C-effctor"/>
</dbReference>
<dbReference type="Pfam" id="PF00486">
    <property type="entry name" value="Trans_reg_C"/>
    <property type="match status" value="1"/>
</dbReference>
<evidence type="ECO:0000313" key="13">
    <source>
        <dbReference type="Proteomes" id="UP000184035"/>
    </source>
</evidence>
<dbReference type="FunFam" id="1.10.10.10:FF:000018">
    <property type="entry name" value="DNA-binding response regulator ResD"/>
    <property type="match status" value="1"/>
</dbReference>
<dbReference type="InterPro" id="IPR039420">
    <property type="entry name" value="WalR-like"/>
</dbReference>
<dbReference type="GO" id="GO:0005829">
    <property type="term" value="C:cytosol"/>
    <property type="evidence" value="ECO:0007669"/>
    <property type="project" value="TreeGrafter"/>
</dbReference>
<dbReference type="EMBL" id="FQVM01000001">
    <property type="protein sequence ID" value="SHE33918.1"/>
    <property type="molecule type" value="Genomic_DNA"/>
</dbReference>
<reference evidence="12 13" key="1">
    <citation type="submission" date="2016-11" db="EMBL/GenBank/DDBJ databases">
        <authorList>
            <person name="Jaros S."/>
            <person name="Januszkiewicz K."/>
            <person name="Wedrychowicz H."/>
        </authorList>
    </citation>
    <scope>NUCLEOTIDE SEQUENCE [LARGE SCALE GENOMIC DNA]</scope>
    <source>
        <strain evidence="12 13">DSM 2631</strain>
    </source>
</reference>
<evidence type="ECO:0000259" key="10">
    <source>
        <dbReference type="PROSITE" id="PS50110"/>
    </source>
</evidence>
<keyword evidence="4" id="KW-0805">Transcription regulation</keyword>
<dbReference type="Gene3D" id="6.10.250.690">
    <property type="match status" value="1"/>
</dbReference>
<keyword evidence="2 8" id="KW-0597">Phosphoprotein</keyword>
<keyword evidence="6" id="KW-0804">Transcription</keyword>